<dbReference type="EMBL" id="ML002773">
    <property type="protein sequence ID" value="RKP35849.1"/>
    <property type="molecule type" value="Genomic_DNA"/>
</dbReference>
<comment type="similarity">
    <text evidence="2">Belongs to the MYBBP1A family.</text>
</comment>
<evidence type="ECO:0000256" key="1">
    <source>
        <dbReference type="ARBA" id="ARBA00004123"/>
    </source>
</evidence>
<gene>
    <name evidence="5" type="ORF">BJ085DRAFT_35534</name>
</gene>
<reference evidence="6" key="1">
    <citation type="journal article" date="2018" name="Nat. Microbiol.">
        <title>Leveraging single-cell genomics to expand the fungal tree of life.</title>
        <authorList>
            <person name="Ahrendt S.R."/>
            <person name="Quandt C.A."/>
            <person name="Ciobanu D."/>
            <person name="Clum A."/>
            <person name="Salamov A."/>
            <person name="Andreopoulos B."/>
            <person name="Cheng J.F."/>
            <person name="Woyke T."/>
            <person name="Pelin A."/>
            <person name="Henrissat B."/>
            <person name="Reynolds N.K."/>
            <person name="Benny G.L."/>
            <person name="Smith M.E."/>
            <person name="James T.Y."/>
            <person name="Grigoriev I.V."/>
        </authorList>
    </citation>
    <scope>NUCLEOTIDE SEQUENCE [LARGE SCALE GENOMIC DNA]</scope>
    <source>
        <strain evidence="6">RSA 468</strain>
    </source>
</reference>
<dbReference type="PANTHER" id="PTHR13213">
    <property type="entry name" value="MYB-BINDING PROTEIN 1A FAMILY MEMBER"/>
    <property type="match status" value="1"/>
</dbReference>
<evidence type="ECO:0000256" key="3">
    <source>
        <dbReference type="ARBA" id="ARBA00023242"/>
    </source>
</evidence>
<evidence type="ECO:0000256" key="2">
    <source>
        <dbReference type="ARBA" id="ARBA00006809"/>
    </source>
</evidence>
<dbReference type="AlphaFoldDB" id="A0A4V1J4K2"/>
<dbReference type="PANTHER" id="PTHR13213:SF2">
    <property type="entry name" value="MYB-BINDING PROTEIN 1A"/>
    <property type="match status" value="1"/>
</dbReference>
<dbReference type="GO" id="GO:0006355">
    <property type="term" value="P:regulation of DNA-templated transcription"/>
    <property type="evidence" value="ECO:0007669"/>
    <property type="project" value="InterPro"/>
</dbReference>
<feature type="region of interest" description="Disordered" evidence="4">
    <location>
        <begin position="580"/>
        <end position="599"/>
    </location>
</feature>
<evidence type="ECO:0000313" key="6">
    <source>
        <dbReference type="Proteomes" id="UP000268162"/>
    </source>
</evidence>
<dbReference type="Proteomes" id="UP000268162">
    <property type="component" value="Unassembled WGS sequence"/>
</dbReference>
<evidence type="ECO:0000313" key="5">
    <source>
        <dbReference type="EMBL" id="RKP35849.1"/>
    </source>
</evidence>
<keyword evidence="3" id="KW-0539">Nucleus</keyword>
<sequence>MSQKLLNVFWGLASEDARERQNAALVLVSSIQKFHLQASAEGESAPADTLAEGSIQTEADLNARCAADVVYAYGRLIKGLPSGRLGARQGFSLALTETLAITPYLSTKLTLDLIQKHCAPEGNATKQEVRESLFGQLFGLIAIIQAGVLNRSTTTLVDIRRVYHELSDLAHARNYLREPVAQGLLLLVSRLPGSPHAQEAAELILKPFRESRIRSLDDLALLLLLQALFPELDYAEALPSRWTDGRLLSPDTLPQLTAVLQESQAESSATGAPSSSSWRPSLPTAWDLIMAIYFPPTSSASLPALFACTTVEKLASNPWFQNRTPFERFWRETVDASYFSPTAPLQHKFWGFLLFREVLPHMTESQVHILFTAPFMKILVHALSHQSADLHKVAKLTIQAIQNFAQASPQRRFLIATQLQGNHGQRDFDRLTKTRVIDTILSKMDLEGVRSYIAYLIGVFQNPLSKDQIEPDNDQEDAAATTAQAILTRRRWANGSSMTILRNNHLPKDEALFTQILMHYLVHGFFVLPSTIPAHLSNYCSAAPSPPLTDAEAQICRNHFFAFFNVIKAQFIHSETARQAAEANAPADRPEDQANSTAASRAQAAIVKSVRENDTSVNTYVLKALEEISHLVKPKGLDLRQPLDGEAESAFKQATAMVDSLGKPRRKSTAGNRIPSFRLLFAYLTLMLLDNPTEVTDDVMEALTCFAEIDRSSKPSGMTTRRRKSKGGAALTEASNGAEPETAGAEDEERPEPLEVLLDLLISLLSKPSGDHQQVVLEIFTGFMDQLNVGSLALISEVLLAGQTAGDDEDAMDIES</sequence>
<dbReference type="STRING" id="215637.A0A4V1J4K2"/>
<feature type="non-terminal residue" evidence="5">
    <location>
        <position position="816"/>
    </location>
</feature>
<accession>A0A4V1J4K2</accession>
<dbReference type="Pfam" id="PF04931">
    <property type="entry name" value="DNA_pol_phi"/>
    <property type="match status" value="1"/>
</dbReference>
<comment type="subcellular location">
    <subcellularLocation>
        <location evidence="1">Nucleus</location>
    </subcellularLocation>
</comment>
<feature type="region of interest" description="Disordered" evidence="4">
    <location>
        <begin position="713"/>
        <end position="750"/>
    </location>
</feature>
<organism evidence="5 6">
    <name type="scientific">Dimargaris cristalligena</name>
    <dbReference type="NCBI Taxonomy" id="215637"/>
    <lineage>
        <taxon>Eukaryota</taxon>
        <taxon>Fungi</taxon>
        <taxon>Fungi incertae sedis</taxon>
        <taxon>Zoopagomycota</taxon>
        <taxon>Kickxellomycotina</taxon>
        <taxon>Dimargaritomycetes</taxon>
        <taxon>Dimargaritales</taxon>
        <taxon>Dimargaritaceae</taxon>
        <taxon>Dimargaris</taxon>
    </lineage>
</organism>
<evidence type="ECO:0000256" key="4">
    <source>
        <dbReference type="SAM" id="MobiDB-lite"/>
    </source>
</evidence>
<dbReference type="InterPro" id="IPR007015">
    <property type="entry name" value="DNA_pol_V/MYBBP1A"/>
</dbReference>
<dbReference type="SUPFAM" id="SSF48371">
    <property type="entry name" value="ARM repeat"/>
    <property type="match status" value="1"/>
</dbReference>
<proteinExistence type="inferred from homology"/>
<protein>
    <submittedName>
        <fullName evidence="5">Uncharacterized protein</fullName>
    </submittedName>
</protein>
<dbReference type="GO" id="GO:0005730">
    <property type="term" value="C:nucleolus"/>
    <property type="evidence" value="ECO:0007669"/>
    <property type="project" value="InterPro"/>
</dbReference>
<name>A0A4V1J4K2_9FUNG</name>
<dbReference type="InterPro" id="IPR016024">
    <property type="entry name" value="ARM-type_fold"/>
</dbReference>
<dbReference type="GO" id="GO:0000182">
    <property type="term" value="F:rDNA binding"/>
    <property type="evidence" value="ECO:0007669"/>
    <property type="project" value="TreeGrafter"/>
</dbReference>
<keyword evidence="6" id="KW-1185">Reference proteome</keyword>